<feature type="transmembrane region" description="Helical" evidence="2">
    <location>
        <begin position="12"/>
        <end position="36"/>
    </location>
</feature>
<dbReference type="Proteomes" id="UP001642540">
    <property type="component" value="Unassembled WGS sequence"/>
</dbReference>
<evidence type="ECO:0000313" key="3">
    <source>
        <dbReference type="EMBL" id="CAL8110778.1"/>
    </source>
</evidence>
<keyword evidence="2" id="KW-0812">Transmembrane</keyword>
<feature type="transmembrane region" description="Helical" evidence="2">
    <location>
        <begin position="140"/>
        <end position="159"/>
    </location>
</feature>
<feature type="transmembrane region" description="Helical" evidence="2">
    <location>
        <begin position="75"/>
        <end position="104"/>
    </location>
</feature>
<name>A0ABP1QYC1_9HEXA</name>
<comment type="caution">
    <text evidence="3">The sequence shown here is derived from an EMBL/GenBank/DDBJ whole genome shotgun (WGS) entry which is preliminary data.</text>
</comment>
<keyword evidence="4" id="KW-1185">Reference proteome</keyword>
<proteinExistence type="predicted"/>
<gene>
    <name evidence="3" type="ORF">ODALV1_LOCUS14440</name>
</gene>
<dbReference type="EMBL" id="CAXLJM020000046">
    <property type="protein sequence ID" value="CAL8110778.1"/>
    <property type="molecule type" value="Genomic_DNA"/>
</dbReference>
<feature type="transmembrane region" description="Helical" evidence="2">
    <location>
        <begin position="116"/>
        <end position="134"/>
    </location>
</feature>
<organism evidence="3 4">
    <name type="scientific">Orchesella dallaii</name>
    <dbReference type="NCBI Taxonomy" id="48710"/>
    <lineage>
        <taxon>Eukaryota</taxon>
        <taxon>Metazoa</taxon>
        <taxon>Ecdysozoa</taxon>
        <taxon>Arthropoda</taxon>
        <taxon>Hexapoda</taxon>
        <taxon>Collembola</taxon>
        <taxon>Entomobryomorpha</taxon>
        <taxon>Entomobryoidea</taxon>
        <taxon>Orchesellidae</taxon>
        <taxon>Orchesellinae</taxon>
        <taxon>Orchesella</taxon>
    </lineage>
</organism>
<evidence type="ECO:0000256" key="1">
    <source>
        <dbReference type="SAM" id="MobiDB-lite"/>
    </source>
</evidence>
<feature type="compositionally biased region" description="Basic and acidic residues" evidence="1">
    <location>
        <begin position="196"/>
        <end position="206"/>
    </location>
</feature>
<reference evidence="3 4" key="1">
    <citation type="submission" date="2024-08" db="EMBL/GenBank/DDBJ databases">
        <authorList>
            <person name="Cucini C."/>
            <person name="Frati F."/>
        </authorList>
    </citation>
    <scope>NUCLEOTIDE SEQUENCE [LARGE SCALE GENOMIC DNA]</scope>
</reference>
<accession>A0ABP1QYC1</accession>
<keyword evidence="2" id="KW-1133">Transmembrane helix</keyword>
<keyword evidence="2" id="KW-0472">Membrane</keyword>
<evidence type="ECO:0000313" key="4">
    <source>
        <dbReference type="Proteomes" id="UP001642540"/>
    </source>
</evidence>
<feature type="region of interest" description="Disordered" evidence="1">
    <location>
        <begin position="179"/>
        <end position="206"/>
    </location>
</feature>
<sequence length="206" mass="23098">MDPGRFRKTAKIVGAVDIILQVLYMVTLLTVCAITQSSSSFDDILEDINKIFRSSSQYWIMDSSSPKSQQATKRIFVILWIYAAVDCIVSLSQICAAIGLILSAHPAREVKSSSKLATIWFVYNIIWIVLNSAWRVYIQFWVVLVIAFIIRVCLLALGYKFLTDIRAARDEENFKADPNTGVNGVNLNVPEPIPLPKREKPESNGA</sequence>
<protein>
    <submittedName>
        <fullName evidence="3">Uncharacterized protein</fullName>
    </submittedName>
</protein>
<evidence type="ECO:0000256" key="2">
    <source>
        <dbReference type="SAM" id="Phobius"/>
    </source>
</evidence>